<reference evidence="1" key="1">
    <citation type="journal article" date="2015" name="Nature">
        <title>Complex archaea that bridge the gap between prokaryotes and eukaryotes.</title>
        <authorList>
            <person name="Spang A."/>
            <person name="Saw J.H."/>
            <person name="Jorgensen S.L."/>
            <person name="Zaremba-Niedzwiedzka K."/>
            <person name="Martijn J."/>
            <person name="Lind A.E."/>
            <person name="van Eijk R."/>
            <person name="Schleper C."/>
            <person name="Guy L."/>
            <person name="Ettema T.J."/>
        </authorList>
    </citation>
    <scope>NUCLEOTIDE SEQUENCE</scope>
</reference>
<dbReference type="EMBL" id="LAZR01067623">
    <property type="protein sequence ID" value="KKK51212.1"/>
    <property type="molecule type" value="Genomic_DNA"/>
</dbReference>
<sequence length="115" mass="12948">MQFTKDSIDAIKSGDKIHTRRPVKDGEMYAFINLNGGEWHQSEVRTAKGRLKWLAGNTYAIVPGRGKKSVGRIRITAIRRERLWDITEQDAIAEGLSQALDGKARRTAHGNFIDL</sequence>
<proteinExistence type="predicted"/>
<organism evidence="1">
    <name type="scientific">marine sediment metagenome</name>
    <dbReference type="NCBI Taxonomy" id="412755"/>
    <lineage>
        <taxon>unclassified sequences</taxon>
        <taxon>metagenomes</taxon>
        <taxon>ecological metagenomes</taxon>
    </lineage>
</organism>
<dbReference type="AlphaFoldDB" id="A0A0F8W3A1"/>
<accession>A0A0F8W3A1</accession>
<gene>
    <name evidence="1" type="ORF">LCGC14_3117180</name>
</gene>
<protein>
    <submittedName>
        <fullName evidence="1">Uncharacterized protein</fullName>
    </submittedName>
</protein>
<name>A0A0F8W3A1_9ZZZZ</name>
<evidence type="ECO:0000313" key="1">
    <source>
        <dbReference type="EMBL" id="KKK51212.1"/>
    </source>
</evidence>
<feature type="non-terminal residue" evidence="1">
    <location>
        <position position="115"/>
    </location>
</feature>
<comment type="caution">
    <text evidence="1">The sequence shown here is derived from an EMBL/GenBank/DDBJ whole genome shotgun (WGS) entry which is preliminary data.</text>
</comment>